<dbReference type="InterPro" id="IPR043426">
    <property type="entry name" value="MltB-like"/>
</dbReference>
<dbReference type="InterPro" id="IPR023346">
    <property type="entry name" value="Lysozyme-like_dom_sf"/>
</dbReference>
<dbReference type="GO" id="GO:0008933">
    <property type="term" value="F:peptidoglycan lytic transglycosylase activity"/>
    <property type="evidence" value="ECO:0007669"/>
    <property type="project" value="TreeGrafter"/>
</dbReference>
<dbReference type="InterPro" id="IPR011970">
    <property type="entry name" value="MltB_2"/>
</dbReference>
<dbReference type="Gene3D" id="1.10.8.350">
    <property type="entry name" value="Bacterial muramidase"/>
    <property type="match status" value="1"/>
</dbReference>
<dbReference type="PANTHER" id="PTHR30163:SF8">
    <property type="entry name" value="LYTIC MUREIN TRANSGLYCOSYLASE"/>
    <property type="match status" value="1"/>
</dbReference>
<feature type="domain" description="Transglycosylase SLT" evidence="2">
    <location>
        <begin position="45"/>
        <end position="349"/>
    </location>
</feature>
<dbReference type="GO" id="GO:0009253">
    <property type="term" value="P:peptidoglycan catabolic process"/>
    <property type="evidence" value="ECO:0007669"/>
    <property type="project" value="TreeGrafter"/>
</dbReference>
<dbReference type="SUPFAM" id="SSF53955">
    <property type="entry name" value="Lysozyme-like"/>
    <property type="match status" value="1"/>
</dbReference>
<feature type="chain" id="PRO_5031257166" evidence="1">
    <location>
        <begin position="34"/>
        <end position="353"/>
    </location>
</feature>
<name>A0A7Y0GBW8_9SPHN</name>
<keyword evidence="4" id="KW-1185">Reference proteome</keyword>
<evidence type="ECO:0000256" key="1">
    <source>
        <dbReference type="SAM" id="SignalP"/>
    </source>
</evidence>
<feature type="signal peptide" evidence="1">
    <location>
        <begin position="1"/>
        <end position="33"/>
    </location>
</feature>
<dbReference type="PANTHER" id="PTHR30163">
    <property type="entry name" value="MEMBRANE-BOUND LYTIC MUREIN TRANSGLYCOSYLASE B"/>
    <property type="match status" value="1"/>
</dbReference>
<reference evidence="3 4" key="1">
    <citation type="submission" date="2020-04" db="EMBL/GenBank/DDBJ databases">
        <title>Novosphingobium sp. TW-4 isolated from soil.</title>
        <authorList>
            <person name="Dahal R.H."/>
            <person name="Chaudhary D.K."/>
        </authorList>
    </citation>
    <scope>NUCLEOTIDE SEQUENCE [LARGE SCALE GENOMIC DNA]</scope>
    <source>
        <strain evidence="3 4">TW-4</strain>
    </source>
</reference>
<dbReference type="Proteomes" id="UP000583556">
    <property type="component" value="Unassembled WGS sequence"/>
</dbReference>
<evidence type="ECO:0000259" key="2">
    <source>
        <dbReference type="Pfam" id="PF13406"/>
    </source>
</evidence>
<dbReference type="AlphaFoldDB" id="A0A7Y0GBW8"/>
<dbReference type="Pfam" id="PF13406">
    <property type="entry name" value="SLT_2"/>
    <property type="match status" value="1"/>
</dbReference>
<keyword evidence="1" id="KW-0732">Signal</keyword>
<protein>
    <submittedName>
        <fullName evidence="3">Lytic murein transglycosylase</fullName>
    </submittedName>
</protein>
<proteinExistence type="predicted"/>
<evidence type="ECO:0000313" key="3">
    <source>
        <dbReference type="EMBL" id="NML95588.1"/>
    </source>
</evidence>
<dbReference type="Gene3D" id="1.10.530.10">
    <property type="match status" value="1"/>
</dbReference>
<comment type="caution">
    <text evidence="3">The sequence shown here is derived from an EMBL/GenBank/DDBJ whole genome shotgun (WGS) entry which is preliminary data.</text>
</comment>
<gene>
    <name evidence="3" type="ORF">HHL27_18085</name>
</gene>
<accession>A0A7Y0GBW8</accession>
<dbReference type="NCBIfam" id="TIGR02283">
    <property type="entry name" value="MltB_2"/>
    <property type="match status" value="1"/>
</dbReference>
<organism evidence="3 4">
    <name type="scientific">Novosphingobium olei</name>
    <dbReference type="NCBI Taxonomy" id="2728851"/>
    <lineage>
        <taxon>Bacteria</taxon>
        <taxon>Pseudomonadati</taxon>
        <taxon>Pseudomonadota</taxon>
        <taxon>Alphaproteobacteria</taxon>
        <taxon>Sphingomonadales</taxon>
        <taxon>Sphingomonadaceae</taxon>
        <taxon>Novosphingobium</taxon>
    </lineage>
</organism>
<dbReference type="EMBL" id="JABBGM010000011">
    <property type="protein sequence ID" value="NML95588.1"/>
    <property type="molecule type" value="Genomic_DNA"/>
</dbReference>
<dbReference type="InterPro" id="IPR031304">
    <property type="entry name" value="SLT_2"/>
</dbReference>
<evidence type="ECO:0000313" key="4">
    <source>
        <dbReference type="Proteomes" id="UP000583556"/>
    </source>
</evidence>
<sequence>MFFLQALRRRFPCSMLIACALAGMVGTMPVARAQTAEDEAGFPGYLQLLAARARAAGVRESTINSVIPTLTFSPRVIQLDRSQPGGGPSTGFSPFAPYRRTHVDAARIAGGRRQYAANSALLAQIERQYGVPGKIVLAIWGHESNYGSYTGDFDLARSLATLAYEGRRRELFADEFVALLKMIDRGVPRSKLVGSWAGAFGNPQFLPSVYLRVAQDADGSGLADIWSSTPDTLASIANYFRDAGWRPGQPWGVAVDVPASLDRASLATTLISPRCPQVFARHSGWKTMREWRVLGVTPQGAGLADDVQATLIEPDGQGRTGYLLTGNYRVILDYNCSNFYALSVGLLADEIAR</sequence>